<dbReference type="Gene3D" id="3.30.40.10">
    <property type="entry name" value="Zinc/RING finger domain, C3HC4 (zinc finger)"/>
    <property type="match status" value="1"/>
</dbReference>
<dbReference type="Proteomes" id="UP000054558">
    <property type="component" value="Unassembled WGS sequence"/>
</dbReference>
<keyword evidence="4" id="KW-1185">Reference proteome</keyword>
<evidence type="ECO:0000313" key="4">
    <source>
        <dbReference type="Proteomes" id="UP000054558"/>
    </source>
</evidence>
<feature type="domain" description="U-box" evidence="2">
    <location>
        <begin position="341"/>
        <end position="414"/>
    </location>
</feature>
<name>A0A1Y1II40_KLENI</name>
<dbReference type="InterPro" id="IPR003613">
    <property type="entry name" value="Ubox_domain"/>
</dbReference>
<organism evidence="3 4">
    <name type="scientific">Klebsormidium nitens</name>
    <name type="common">Green alga</name>
    <name type="synonym">Ulothrix nitens</name>
    <dbReference type="NCBI Taxonomy" id="105231"/>
    <lineage>
        <taxon>Eukaryota</taxon>
        <taxon>Viridiplantae</taxon>
        <taxon>Streptophyta</taxon>
        <taxon>Klebsormidiophyceae</taxon>
        <taxon>Klebsormidiales</taxon>
        <taxon>Klebsormidiaceae</taxon>
        <taxon>Klebsormidium</taxon>
    </lineage>
</organism>
<protein>
    <submittedName>
        <fullName evidence="3">U box domain containing protein</fullName>
    </submittedName>
</protein>
<dbReference type="GO" id="GO:0016567">
    <property type="term" value="P:protein ubiquitination"/>
    <property type="evidence" value="ECO:0007669"/>
    <property type="project" value="UniProtKB-UniPathway"/>
</dbReference>
<accession>A0A1Y1II40</accession>
<dbReference type="PANTHER" id="PTHR46573">
    <property type="entry name" value="WD REPEAT, SAM AND U-BOX DOMAIN-CONTAINING PROTEIN 1"/>
    <property type="match status" value="1"/>
</dbReference>
<dbReference type="InterPro" id="IPR052085">
    <property type="entry name" value="WD-SAM-U-box"/>
</dbReference>
<dbReference type="AlphaFoldDB" id="A0A1Y1II40"/>
<evidence type="ECO:0000259" key="2">
    <source>
        <dbReference type="PROSITE" id="PS51698"/>
    </source>
</evidence>
<feature type="region of interest" description="Disordered" evidence="1">
    <location>
        <begin position="245"/>
        <end position="309"/>
    </location>
</feature>
<dbReference type="InterPro" id="IPR006016">
    <property type="entry name" value="UspA"/>
</dbReference>
<dbReference type="STRING" id="105231.A0A1Y1II40"/>
<reference evidence="3 4" key="1">
    <citation type="journal article" date="2014" name="Nat. Commun.">
        <title>Klebsormidium flaccidum genome reveals primary factors for plant terrestrial adaptation.</title>
        <authorList>
            <person name="Hori K."/>
            <person name="Maruyama F."/>
            <person name="Fujisawa T."/>
            <person name="Togashi T."/>
            <person name="Yamamoto N."/>
            <person name="Seo M."/>
            <person name="Sato S."/>
            <person name="Yamada T."/>
            <person name="Mori H."/>
            <person name="Tajima N."/>
            <person name="Moriyama T."/>
            <person name="Ikeuchi M."/>
            <person name="Watanabe M."/>
            <person name="Wada H."/>
            <person name="Kobayashi K."/>
            <person name="Saito M."/>
            <person name="Masuda T."/>
            <person name="Sasaki-Sekimoto Y."/>
            <person name="Mashiguchi K."/>
            <person name="Awai K."/>
            <person name="Shimojima M."/>
            <person name="Masuda S."/>
            <person name="Iwai M."/>
            <person name="Nobusawa T."/>
            <person name="Narise T."/>
            <person name="Kondo S."/>
            <person name="Saito H."/>
            <person name="Sato R."/>
            <person name="Murakawa M."/>
            <person name="Ihara Y."/>
            <person name="Oshima-Yamada Y."/>
            <person name="Ohtaka K."/>
            <person name="Satoh M."/>
            <person name="Sonobe K."/>
            <person name="Ishii M."/>
            <person name="Ohtani R."/>
            <person name="Kanamori-Sato M."/>
            <person name="Honoki R."/>
            <person name="Miyazaki D."/>
            <person name="Mochizuki H."/>
            <person name="Umetsu J."/>
            <person name="Higashi K."/>
            <person name="Shibata D."/>
            <person name="Kamiya Y."/>
            <person name="Sato N."/>
            <person name="Nakamura Y."/>
            <person name="Tabata S."/>
            <person name="Ida S."/>
            <person name="Kurokawa K."/>
            <person name="Ohta H."/>
        </authorList>
    </citation>
    <scope>NUCLEOTIDE SEQUENCE [LARGE SCALE GENOMIC DNA]</scope>
    <source>
        <strain evidence="3 4">NIES-2285</strain>
    </source>
</reference>
<dbReference type="OrthoDB" id="10064100at2759"/>
<dbReference type="InterPro" id="IPR013083">
    <property type="entry name" value="Znf_RING/FYVE/PHD"/>
</dbReference>
<dbReference type="SMART" id="SM00504">
    <property type="entry name" value="Ubox"/>
    <property type="match status" value="1"/>
</dbReference>
<dbReference type="Pfam" id="PF00582">
    <property type="entry name" value="Usp"/>
    <property type="match status" value="1"/>
</dbReference>
<dbReference type="CDD" id="cd16655">
    <property type="entry name" value="RING-Ubox_WDSUB1-like"/>
    <property type="match status" value="1"/>
</dbReference>
<dbReference type="InterPro" id="IPR014729">
    <property type="entry name" value="Rossmann-like_a/b/a_fold"/>
</dbReference>
<gene>
    <name evidence="3" type="ORF">KFL_004180010</name>
</gene>
<dbReference type="Gene3D" id="3.40.50.620">
    <property type="entry name" value="HUPs"/>
    <property type="match status" value="1"/>
</dbReference>
<proteinExistence type="predicted"/>
<dbReference type="PROSITE" id="PS51698">
    <property type="entry name" value="U_BOX"/>
    <property type="match status" value="1"/>
</dbReference>
<dbReference type="Pfam" id="PF04564">
    <property type="entry name" value="U-box"/>
    <property type="match status" value="1"/>
</dbReference>
<dbReference type="GO" id="GO:0004842">
    <property type="term" value="F:ubiquitin-protein transferase activity"/>
    <property type="evidence" value="ECO:0007669"/>
    <property type="project" value="InterPro"/>
</dbReference>
<dbReference type="PANTHER" id="PTHR46573:SF1">
    <property type="entry name" value="WD REPEAT, SAM AND U-BOX DOMAIN-CONTAINING PROTEIN 1"/>
    <property type="match status" value="1"/>
</dbReference>
<sequence length="420" mass="45679">MMDTDGPPKRVVLALRDTSQVESRAALHWALNTLPVRPGVDYVLLFHVVKCMRIISDGRLGLPYAAAGPHLRSSIRQLAMVEGAREMHHYVQVCAHKYVLADVQLSFGDRLPSIVQAVEDCQATHLIMGTRKTRGHLKHLWKGTLTDRVAKAVRCSVFLVNRRAQLETTHVYNGERGLVGTHLDGSMIVPPEASPRCRLMITRSRDGPTWQHPGDELSPEAITAREDAAARIQSEVDTWRRKWAATHSLPPGSAGSKTGAVDGSREHGTDCDNGQTVEEETRTAVASDGTAGSGGPTAGGGSLTAGEAQDPGRAIQAEGSLGGSQRFWDDGLESDVEDEEGVPSLFVCCISQDIMSDPVIAADGNTYERTQITQWLRRKATSPLTNLPLSDRGLIPNISLKEAIKQWTEHRQRCLPRAGG</sequence>
<dbReference type="UniPathway" id="UPA00143"/>
<evidence type="ECO:0000256" key="1">
    <source>
        <dbReference type="SAM" id="MobiDB-lite"/>
    </source>
</evidence>
<evidence type="ECO:0000313" key="3">
    <source>
        <dbReference type="EMBL" id="GAQ88317.1"/>
    </source>
</evidence>
<dbReference type="SUPFAM" id="SSF52402">
    <property type="entry name" value="Adenine nucleotide alpha hydrolases-like"/>
    <property type="match status" value="1"/>
</dbReference>
<dbReference type="SUPFAM" id="SSF57850">
    <property type="entry name" value="RING/U-box"/>
    <property type="match status" value="1"/>
</dbReference>
<feature type="compositionally biased region" description="Gly residues" evidence="1">
    <location>
        <begin position="291"/>
        <end position="303"/>
    </location>
</feature>
<dbReference type="EMBL" id="DF237367">
    <property type="protein sequence ID" value="GAQ88317.1"/>
    <property type="molecule type" value="Genomic_DNA"/>
</dbReference>